<gene>
    <name evidence="2" type="ORF">D3218_10795</name>
</gene>
<dbReference type="EMBL" id="QYRN01000005">
    <property type="protein sequence ID" value="RIY00882.1"/>
    <property type="molecule type" value="Genomic_DNA"/>
</dbReference>
<accession>A0A3A1WKQ1</accession>
<dbReference type="InterPro" id="IPR021327">
    <property type="entry name" value="DUF2934"/>
</dbReference>
<protein>
    <submittedName>
        <fullName evidence="2">DUF2934 domain-containing protein</fullName>
    </submittedName>
</protein>
<evidence type="ECO:0000313" key="3">
    <source>
        <dbReference type="Proteomes" id="UP000265750"/>
    </source>
</evidence>
<evidence type="ECO:0000313" key="2">
    <source>
        <dbReference type="EMBL" id="RIY00882.1"/>
    </source>
</evidence>
<feature type="region of interest" description="Disordered" evidence="1">
    <location>
        <begin position="37"/>
        <end position="58"/>
    </location>
</feature>
<sequence>MTSDRDQEIRNLAYFLWEKAGRPTGREHDFWAAAAREVEGKKEPRKDEPAHENRFVAR</sequence>
<dbReference type="Pfam" id="PF11154">
    <property type="entry name" value="DUF2934"/>
    <property type="match status" value="1"/>
</dbReference>
<evidence type="ECO:0000256" key="1">
    <source>
        <dbReference type="SAM" id="MobiDB-lite"/>
    </source>
</evidence>
<organism evidence="2 3">
    <name type="scientific">Aureimonas flava</name>
    <dbReference type="NCBI Taxonomy" id="2320271"/>
    <lineage>
        <taxon>Bacteria</taxon>
        <taxon>Pseudomonadati</taxon>
        <taxon>Pseudomonadota</taxon>
        <taxon>Alphaproteobacteria</taxon>
        <taxon>Hyphomicrobiales</taxon>
        <taxon>Aurantimonadaceae</taxon>
        <taxon>Aureimonas</taxon>
    </lineage>
</organism>
<proteinExistence type="predicted"/>
<dbReference type="RefSeq" id="WP_119540084.1">
    <property type="nucleotide sequence ID" value="NZ_QYRN01000005.1"/>
</dbReference>
<dbReference type="Proteomes" id="UP000265750">
    <property type="component" value="Unassembled WGS sequence"/>
</dbReference>
<name>A0A3A1WKQ1_9HYPH</name>
<reference evidence="3" key="1">
    <citation type="submission" date="2018-09" db="EMBL/GenBank/DDBJ databases">
        <authorList>
            <person name="Tuo L."/>
        </authorList>
    </citation>
    <scope>NUCLEOTIDE SEQUENCE [LARGE SCALE GENOMIC DNA]</scope>
    <source>
        <strain evidence="3">M2BS4Y-1</strain>
    </source>
</reference>
<comment type="caution">
    <text evidence="2">The sequence shown here is derived from an EMBL/GenBank/DDBJ whole genome shotgun (WGS) entry which is preliminary data.</text>
</comment>
<keyword evidence="3" id="KW-1185">Reference proteome</keyword>
<dbReference type="AlphaFoldDB" id="A0A3A1WKQ1"/>
<dbReference type="OrthoDB" id="9811127at2"/>